<dbReference type="AlphaFoldDB" id="A0A151MNN9"/>
<sequence length="83" mass="9720">MIEVPLRLQTVDKLSHFTPRWTACKPKFGVILSRPTQLTWHNRPVPNTESLREKNKNPTPQLKLWMIFPHDSFISISNGWKLA</sequence>
<comment type="caution">
    <text evidence="1">The sequence shown here is derived from an EMBL/GenBank/DDBJ whole genome shotgun (WGS) entry which is preliminary data.</text>
</comment>
<evidence type="ECO:0000313" key="1">
    <source>
        <dbReference type="EMBL" id="KYO26126.1"/>
    </source>
</evidence>
<reference evidence="1 2" key="1">
    <citation type="journal article" date="2012" name="Genome Biol.">
        <title>Sequencing three crocodilian genomes to illuminate the evolution of archosaurs and amniotes.</title>
        <authorList>
            <person name="St John J.A."/>
            <person name="Braun E.L."/>
            <person name="Isberg S.R."/>
            <person name="Miles L.G."/>
            <person name="Chong A.Y."/>
            <person name="Gongora J."/>
            <person name="Dalzell P."/>
            <person name="Moran C."/>
            <person name="Bed'hom B."/>
            <person name="Abzhanov A."/>
            <person name="Burgess S.C."/>
            <person name="Cooksey A.M."/>
            <person name="Castoe T.A."/>
            <person name="Crawford N.G."/>
            <person name="Densmore L.D."/>
            <person name="Drew J.C."/>
            <person name="Edwards S.V."/>
            <person name="Faircloth B.C."/>
            <person name="Fujita M.K."/>
            <person name="Greenwold M.J."/>
            <person name="Hoffmann F.G."/>
            <person name="Howard J.M."/>
            <person name="Iguchi T."/>
            <person name="Janes D.E."/>
            <person name="Khan S.Y."/>
            <person name="Kohno S."/>
            <person name="de Koning A.J."/>
            <person name="Lance S.L."/>
            <person name="McCarthy F.M."/>
            <person name="McCormack J.E."/>
            <person name="Merchant M.E."/>
            <person name="Peterson D.G."/>
            <person name="Pollock D.D."/>
            <person name="Pourmand N."/>
            <person name="Raney B.J."/>
            <person name="Roessler K.A."/>
            <person name="Sanford J.R."/>
            <person name="Sawyer R.H."/>
            <person name="Schmidt C.J."/>
            <person name="Triplett E.W."/>
            <person name="Tuberville T.D."/>
            <person name="Venegas-Anaya M."/>
            <person name="Howard J.T."/>
            <person name="Jarvis E.D."/>
            <person name="Guillette L.J.Jr."/>
            <person name="Glenn T.C."/>
            <person name="Green R.E."/>
            <person name="Ray D.A."/>
        </authorList>
    </citation>
    <scope>NUCLEOTIDE SEQUENCE [LARGE SCALE GENOMIC DNA]</scope>
    <source>
        <strain evidence="1">KSC_2009_1</strain>
    </source>
</reference>
<dbReference type="EMBL" id="AKHW03005657">
    <property type="protein sequence ID" value="KYO26126.1"/>
    <property type="molecule type" value="Genomic_DNA"/>
</dbReference>
<organism evidence="1 2">
    <name type="scientific">Alligator mississippiensis</name>
    <name type="common">American alligator</name>
    <dbReference type="NCBI Taxonomy" id="8496"/>
    <lineage>
        <taxon>Eukaryota</taxon>
        <taxon>Metazoa</taxon>
        <taxon>Chordata</taxon>
        <taxon>Craniata</taxon>
        <taxon>Vertebrata</taxon>
        <taxon>Euteleostomi</taxon>
        <taxon>Archelosauria</taxon>
        <taxon>Archosauria</taxon>
        <taxon>Crocodylia</taxon>
        <taxon>Alligatoridae</taxon>
        <taxon>Alligatorinae</taxon>
        <taxon>Alligator</taxon>
    </lineage>
</organism>
<evidence type="ECO:0000313" key="2">
    <source>
        <dbReference type="Proteomes" id="UP000050525"/>
    </source>
</evidence>
<protein>
    <submittedName>
        <fullName evidence="1">Uncharacterized protein</fullName>
    </submittedName>
</protein>
<name>A0A151MNN9_ALLMI</name>
<keyword evidence="2" id="KW-1185">Reference proteome</keyword>
<dbReference type="Proteomes" id="UP000050525">
    <property type="component" value="Unassembled WGS sequence"/>
</dbReference>
<gene>
    <name evidence="1" type="ORF">Y1Q_0003874</name>
</gene>
<proteinExistence type="predicted"/>
<accession>A0A151MNN9</accession>